<dbReference type="FunFam" id="3.30.565.10:FF:000010">
    <property type="entry name" value="Sensor histidine kinase RcsC"/>
    <property type="match status" value="1"/>
</dbReference>
<evidence type="ECO:0000259" key="10">
    <source>
        <dbReference type="PROSITE" id="PS50109"/>
    </source>
</evidence>
<dbReference type="CDD" id="cd00082">
    <property type="entry name" value="HisKA"/>
    <property type="match status" value="1"/>
</dbReference>
<dbReference type="Gene3D" id="3.30.450.20">
    <property type="entry name" value="PAS domain"/>
    <property type="match status" value="1"/>
</dbReference>
<dbReference type="SUPFAM" id="SSF55781">
    <property type="entry name" value="GAF domain-like"/>
    <property type="match status" value="1"/>
</dbReference>
<keyword evidence="15" id="KW-1185">Reference proteome</keyword>
<dbReference type="SUPFAM" id="SSF55785">
    <property type="entry name" value="PYP-like sensor domain (PAS domain)"/>
    <property type="match status" value="1"/>
</dbReference>
<dbReference type="Gene3D" id="3.30.565.10">
    <property type="entry name" value="Histidine kinase-like ATPase, C-terminal domain"/>
    <property type="match status" value="1"/>
</dbReference>
<evidence type="ECO:0000259" key="11">
    <source>
        <dbReference type="PROSITE" id="PS50110"/>
    </source>
</evidence>
<dbReference type="GO" id="GO:0005886">
    <property type="term" value="C:plasma membrane"/>
    <property type="evidence" value="ECO:0007669"/>
    <property type="project" value="TreeGrafter"/>
</dbReference>
<gene>
    <name evidence="14" type="ORF">FEV09_01560</name>
</gene>
<evidence type="ECO:0000256" key="4">
    <source>
        <dbReference type="ARBA" id="ARBA00022553"/>
    </source>
</evidence>
<evidence type="ECO:0000256" key="2">
    <source>
        <dbReference type="ARBA" id="ARBA00006402"/>
    </source>
</evidence>
<evidence type="ECO:0000256" key="5">
    <source>
        <dbReference type="ARBA" id="ARBA00022679"/>
    </source>
</evidence>
<dbReference type="SMART" id="SM00388">
    <property type="entry name" value="HisKA"/>
    <property type="match status" value="1"/>
</dbReference>
<dbReference type="AlphaFoldDB" id="A0A9X4M667"/>
<dbReference type="Pfam" id="PF02518">
    <property type="entry name" value="HATPase_c"/>
    <property type="match status" value="1"/>
</dbReference>
<keyword evidence="4 9" id="KW-0597">Phosphoprotein</keyword>
<dbReference type="InterPro" id="IPR035965">
    <property type="entry name" value="PAS-like_dom_sf"/>
</dbReference>
<evidence type="ECO:0000256" key="7">
    <source>
        <dbReference type="ARBA" id="ARBA00023012"/>
    </source>
</evidence>
<proteinExistence type="inferred from homology"/>
<feature type="domain" description="PAC" evidence="13">
    <location>
        <begin position="237"/>
        <end position="291"/>
    </location>
</feature>
<dbReference type="PRINTS" id="PR00344">
    <property type="entry name" value="BCTRLSENSOR"/>
</dbReference>
<evidence type="ECO:0000259" key="12">
    <source>
        <dbReference type="PROSITE" id="PS50112"/>
    </source>
</evidence>
<comment type="similarity">
    <text evidence="2">In the N-terminal section; belongs to the phytochrome family.</text>
</comment>
<dbReference type="InterPro" id="IPR013767">
    <property type="entry name" value="PAS_fold"/>
</dbReference>
<reference evidence="14" key="1">
    <citation type="submission" date="2019-05" db="EMBL/GenBank/DDBJ databases">
        <title>Whole genome sequencing of Pseudanabaena catenata USMAC16.</title>
        <authorList>
            <person name="Khan Z."/>
            <person name="Omar W.M."/>
            <person name="Convey P."/>
            <person name="Merican F."/>
            <person name="Najimudin N."/>
        </authorList>
    </citation>
    <scope>NUCLEOTIDE SEQUENCE</scope>
    <source>
        <strain evidence="14">USMAC16</strain>
    </source>
</reference>
<dbReference type="SUPFAM" id="SSF52172">
    <property type="entry name" value="CheY-like"/>
    <property type="match status" value="1"/>
</dbReference>
<dbReference type="Gene3D" id="3.30.450.40">
    <property type="match status" value="1"/>
</dbReference>
<dbReference type="Pfam" id="PF00512">
    <property type="entry name" value="HisKA"/>
    <property type="match status" value="1"/>
</dbReference>
<dbReference type="NCBIfam" id="TIGR00229">
    <property type="entry name" value="sensory_box"/>
    <property type="match status" value="1"/>
</dbReference>
<dbReference type="PROSITE" id="PS50110">
    <property type="entry name" value="RESPONSE_REGULATORY"/>
    <property type="match status" value="1"/>
</dbReference>
<feature type="domain" description="Histidine kinase" evidence="10">
    <location>
        <begin position="309"/>
        <end position="534"/>
    </location>
</feature>
<dbReference type="PROSITE" id="PS50109">
    <property type="entry name" value="HIS_KIN"/>
    <property type="match status" value="1"/>
</dbReference>
<accession>A0A9X4M667</accession>
<dbReference type="InterPro" id="IPR000700">
    <property type="entry name" value="PAS-assoc_C"/>
</dbReference>
<comment type="catalytic activity">
    <reaction evidence="1">
        <text>ATP + protein L-histidine = ADP + protein N-phospho-L-histidine.</text>
        <dbReference type="EC" id="2.7.13.3"/>
    </reaction>
</comment>
<dbReference type="InterPro" id="IPR036890">
    <property type="entry name" value="HATPase_C_sf"/>
</dbReference>
<evidence type="ECO:0000256" key="9">
    <source>
        <dbReference type="PROSITE-ProRule" id="PRU00169"/>
    </source>
</evidence>
<dbReference type="Gene3D" id="3.40.50.2300">
    <property type="match status" value="1"/>
</dbReference>
<evidence type="ECO:0000256" key="6">
    <source>
        <dbReference type="ARBA" id="ARBA00022777"/>
    </source>
</evidence>
<evidence type="ECO:0000313" key="15">
    <source>
        <dbReference type="Proteomes" id="UP001152872"/>
    </source>
</evidence>
<evidence type="ECO:0000259" key="13">
    <source>
        <dbReference type="PROSITE" id="PS50113"/>
    </source>
</evidence>
<dbReference type="PANTHER" id="PTHR43047:SF63">
    <property type="entry name" value="HISTIDINE KINASE"/>
    <property type="match status" value="1"/>
</dbReference>
<dbReference type="CDD" id="cd00130">
    <property type="entry name" value="PAS"/>
    <property type="match status" value="1"/>
</dbReference>
<dbReference type="Pfam" id="PF01590">
    <property type="entry name" value="GAF"/>
    <property type="match status" value="1"/>
</dbReference>
<dbReference type="InterPro" id="IPR036097">
    <property type="entry name" value="HisK_dim/P_sf"/>
</dbReference>
<dbReference type="SMART" id="SM00448">
    <property type="entry name" value="REC"/>
    <property type="match status" value="1"/>
</dbReference>
<dbReference type="SUPFAM" id="SSF47384">
    <property type="entry name" value="Homodimeric domain of signal transducing histidine kinase"/>
    <property type="match status" value="1"/>
</dbReference>
<dbReference type="InterPro" id="IPR011006">
    <property type="entry name" value="CheY-like_superfamily"/>
</dbReference>
<sequence>MKIPEIPQNESERLVALDRYKILDTLTEQVYDDLTQLAADICGTPIALISLVDKDRQWFKSHIGLDVTQTPRDISFCGHAVSENALLIVPDASKDPRFSDNPLVAQEPYIRFYAGAPLTTPDNYTLGTLCVIDRQPHELTHTQIKQLESLSRLVIDQFELRLKEESSRLLASVVESSNDAIITKTSEGIITSWNQSAENIFGYSQSEAIGKPISMLFPPDRLEEEKLILARLKKGERVEHFETVRICKDGSYSDISATISPLFDKNGEIIGFSKIVRDITELKQAQLELAKSNTELVKANQLKDEFLGLMSHELRTPLNAILGMTELLQDEIFGSLNPQQIIALTTIDLSSSHLLKLIDDILDLTNIAAGRLKLNFEVTDINHLCQNSLDLIERSAAKKHLSLELNIQPSLSTIVIDSTRIQQVLLNLLDNAIKFTPESGSIRLEVSTYVNNLNLSNWLRFTIIDTGIGFELEKFSQLFQPFMQIDSTLSRRYEGLGLGLAIVKQIVELHDGKLEANSILGKGSCFTFDLPFENNFGSSPATKQTMDMDMNIQSDIPTNPQVHPLILLAEDNESNILTTVSYLEAKEYRVCVAKNGREAIAFAKEFCPDMILMDIQMPEMDGLKAIEIIRLDPSLQDIPIIAMTALAMASDRQKCLEAGANDYVAKPVKFRQLVATIQKMLLNIKP</sequence>
<dbReference type="SMART" id="SM00086">
    <property type="entry name" value="PAC"/>
    <property type="match status" value="1"/>
</dbReference>
<keyword evidence="5" id="KW-0808">Transferase</keyword>
<evidence type="ECO:0000256" key="3">
    <source>
        <dbReference type="ARBA" id="ARBA00012438"/>
    </source>
</evidence>
<dbReference type="SUPFAM" id="SSF55874">
    <property type="entry name" value="ATPase domain of HSP90 chaperone/DNA topoisomerase II/histidine kinase"/>
    <property type="match status" value="1"/>
</dbReference>
<keyword evidence="6" id="KW-0418">Kinase</keyword>
<evidence type="ECO:0000256" key="1">
    <source>
        <dbReference type="ARBA" id="ARBA00000085"/>
    </source>
</evidence>
<dbReference type="InterPro" id="IPR003661">
    <property type="entry name" value="HisK_dim/P_dom"/>
</dbReference>
<dbReference type="Proteomes" id="UP001152872">
    <property type="component" value="Unassembled WGS sequence"/>
</dbReference>
<dbReference type="GO" id="GO:0000155">
    <property type="term" value="F:phosphorelay sensor kinase activity"/>
    <property type="evidence" value="ECO:0007669"/>
    <property type="project" value="InterPro"/>
</dbReference>
<dbReference type="InterPro" id="IPR004358">
    <property type="entry name" value="Sig_transdc_His_kin-like_C"/>
</dbReference>
<keyword evidence="7" id="KW-0902">Two-component regulatory system</keyword>
<dbReference type="InterPro" id="IPR005467">
    <property type="entry name" value="His_kinase_dom"/>
</dbReference>
<name>A0A9X4M667_9CYAN</name>
<dbReference type="CDD" id="cd16922">
    <property type="entry name" value="HATPase_EvgS-ArcB-TorS-like"/>
    <property type="match status" value="1"/>
</dbReference>
<dbReference type="PROSITE" id="PS50112">
    <property type="entry name" value="PAS"/>
    <property type="match status" value="1"/>
</dbReference>
<dbReference type="InterPro" id="IPR029016">
    <property type="entry name" value="GAF-like_dom_sf"/>
</dbReference>
<evidence type="ECO:0000256" key="8">
    <source>
        <dbReference type="ARBA" id="ARBA00074306"/>
    </source>
</evidence>
<dbReference type="SMART" id="SM00065">
    <property type="entry name" value="GAF"/>
    <property type="match status" value="1"/>
</dbReference>
<dbReference type="SMART" id="SM00387">
    <property type="entry name" value="HATPase_c"/>
    <property type="match status" value="1"/>
</dbReference>
<dbReference type="GO" id="GO:0009927">
    <property type="term" value="F:histidine phosphotransfer kinase activity"/>
    <property type="evidence" value="ECO:0007669"/>
    <property type="project" value="TreeGrafter"/>
</dbReference>
<dbReference type="Pfam" id="PF00989">
    <property type="entry name" value="PAS"/>
    <property type="match status" value="1"/>
</dbReference>
<feature type="domain" description="Response regulatory" evidence="11">
    <location>
        <begin position="565"/>
        <end position="681"/>
    </location>
</feature>
<dbReference type="SMART" id="SM00091">
    <property type="entry name" value="PAS"/>
    <property type="match status" value="1"/>
</dbReference>
<organism evidence="14 15">
    <name type="scientific">Pseudanabaena catenata USMAC16</name>
    <dbReference type="NCBI Taxonomy" id="1855837"/>
    <lineage>
        <taxon>Bacteria</taxon>
        <taxon>Bacillati</taxon>
        <taxon>Cyanobacteriota</taxon>
        <taxon>Cyanophyceae</taxon>
        <taxon>Pseudanabaenales</taxon>
        <taxon>Pseudanabaenaceae</taxon>
        <taxon>Pseudanabaena</taxon>
    </lineage>
</organism>
<dbReference type="InterPro" id="IPR003594">
    <property type="entry name" value="HATPase_dom"/>
</dbReference>
<dbReference type="Gene3D" id="1.10.287.130">
    <property type="match status" value="1"/>
</dbReference>
<feature type="domain" description="PAS" evidence="12">
    <location>
        <begin position="166"/>
        <end position="235"/>
    </location>
</feature>
<evidence type="ECO:0000313" key="14">
    <source>
        <dbReference type="EMBL" id="MDG3493237.1"/>
    </source>
</evidence>
<dbReference type="InterPro" id="IPR001610">
    <property type="entry name" value="PAC"/>
</dbReference>
<dbReference type="InterPro" id="IPR001789">
    <property type="entry name" value="Sig_transdc_resp-reg_receiver"/>
</dbReference>
<feature type="modified residue" description="4-aspartylphosphate" evidence="9">
    <location>
        <position position="614"/>
    </location>
</feature>
<protein>
    <recommendedName>
        <fullName evidence="8">Circadian input-output histidine kinase CikA</fullName>
        <ecNumber evidence="3">2.7.13.3</ecNumber>
    </recommendedName>
</protein>
<dbReference type="Pfam" id="PF00072">
    <property type="entry name" value="Response_reg"/>
    <property type="match status" value="1"/>
</dbReference>
<dbReference type="InterPro" id="IPR003018">
    <property type="entry name" value="GAF"/>
</dbReference>
<dbReference type="RefSeq" id="WP_009625271.1">
    <property type="nucleotide sequence ID" value="NZ_VBTY01000007.1"/>
</dbReference>
<dbReference type="InterPro" id="IPR000014">
    <property type="entry name" value="PAS"/>
</dbReference>
<dbReference type="PROSITE" id="PS50113">
    <property type="entry name" value="PAC"/>
    <property type="match status" value="1"/>
</dbReference>
<dbReference type="GO" id="GO:0006355">
    <property type="term" value="P:regulation of DNA-templated transcription"/>
    <property type="evidence" value="ECO:0007669"/>
    <property type="project" value="InterPro"/>
</dbReference>
<dbReference type="EMBL" id="VBTY01000007">
    <property type="protein sequence ID" value="MDG3493237.1"/>
    <property type="molecule type" value="Genomic_DNA"/>
</dbReference>
<comment type="caution">
    <text evidence="14">The sequence shown here is derived from an EMBL/GenBank/DDBJ whole genome shotgun (WGS) entry which is preliminary data.</text>
</comment>
<dbReference type="EC" id="2.7.13.3" evidence="3"/>
<dbReference type="PANTHER" id="PTHR43047">
    <property type="entry name" value="TWO-COMPONENT HISTIDINE PROTEIN KINASE"/>
    <property type="match status" value="1"/>
</dbReference>